<organism evidence="3 4">
    <name type="scientific">Brevibacillus formosus</name>
    <dbReference type="NCBI Taxonomy" id="54913"/>
    <lineage>
        <taxon>Bacteria</taxon>
        <taxon>Bacillati</taxon>
        <taxon>Bacillota</taxon>
        <taxon>Bacilli</taxon>
        <taxon>Bacillales</taxon>
        <taxon>Paenibacillaceae</taxon>
        <taxon>Brevibacillus</taxon>
    </lineage>
</organism>
<evidence type="ECO:0000256" key="1">
    <source>
        <dbReference type="SAM" id="MobiDB-lite"/>
    </source>
</evidence>
<sequence length="141" mass="16022">MKPNIRYKTGEYDYFYETDSLGRIGKFETDNLQLTKRTERLSHSKNTPGKIKGKDDAGHLAGDRFGGSPKIDNLVSQLSEVNQKKYKKIENKWAAALKEEPPKKVTVDVEIVYSGNNMRPDKFIVKYTIDGKAGSAKFKNF</sequence>
<dbReference type="AlphaFoldDB" id="A0A220MJT5"/>
<dbReference type="InterPro" id="IPR044929">
    <property type="entry name" value="DNA/RNA_non-sp_Endonuclease_sf"/>
</dbReference>
<evidence type="ECO:0000313" key="4">
    <source>
        <dbReference type="Proteomes" id="UP000197781"/>
    </source>
</evidence>
<accession>A0A220MJT5</accession>
<dbReference type="Gene3D" id="3.40.570.10">
    <property type="entry name" value="Extracellular Endonuclease, subunit A"/>
    <property type="match status" value="1"/>
</dbReference>
<gene>
    <name evidence="3" type="ORF">BP422_17955</name>
</gene>
<name>A0A220MJT5_9BACL</name>
<dbReference type="Pfam" id="PF13930">
    <property type="entry name" value="Endonuclea_NS_2"/>
    <property type="match status" value="1"/>
</dbReference>
<dbReference type="EMBL" id="CP018145">
    <property type="protein sequence ID" value="ASJ55263.1"/>
    <property type="molecule type" value="Genomic_DNA"/>
</dbReference>
<dbReference type="KEGG" id="bfm:BP422_17955"/>
<proteinExistence type="predicted"/>
<evidence type="ECO:0000313" key="3">
    <source>
        <dbReference type="EMBL" id="ASJ55263.1"/>
    </source>
</evidence>
<dbReference type="Proteomes" id="UP000197781">
    <property type="component" value="Chromosome"/>
</dbReference>
<feature type="domain" description="Type VII secretion system protein EssD-like" evidence="2">
    <location>
        <begin position="3"/>
        <end position="131"/>
    </location>
</feature>
<dbReference type="InterPro" id="IPR044927">
    <property type="entry name" value="Endonuclea_NS_2"/>
</dbReference>
<reference evidence="3 4" key="1">
    <citation type="submission" date="2016-11" db="EMBL/GenBank/DDBJ databases">
        <authorList>
            <person name="Jaros S."/>
            <person name="Januszkiewicz K."/>
            <person name="Wedrychowicz H."/>
        </authorList>
    </citation>
    <scope>NUCLEOTIDE SEQUENCE [LARGE SCALE GENOMIC DNA]</scope>
    <source>
        <strain evidence="3 4">NF2</strain>
    </source>
</reference>
<evidence type="ECO:0000259" key="2">
    <source>
        <dbReference type="Pfam" id="PF13930"/>
    </source>
</evidence>
<dbReference type="RefSeq" id="WP_236841122.1">
    <property type="nucleotide sequence ID" value="NZ_CP018145.1"/>
</dbReference>
<protein>
    <recommendedName>
        <fullName evidence="2">Type VII secretion system protein EssD-like domain-containing protein</fullName>
    </recommendedName>
</protein>
<feature type="region of interest" description="Disordered" evidence="1">
    <location>
        <begin position="39"/>
        <end position="59"/>
    </location>
</feature>